<proteinExistence type="predicted"/>
<dbReference type="SUPFAM" id="SSF53041">
    <property type="entry name" value="Resolvase-like"/>
    <property type="match status" value="1"/>
</dbReference>
<accession>A0A7X6MLG1</accession>
<feature type="domain" description="Resolvase/invertase-type recombinase catalytic" evidence="6">
    <location>
        <begin position="1"/>
        <end position="67"/>
    </location>
</feature>
<evidence type="ECO:0000259" key="6">
    <source>
        <dbReference type="PROSITE" id="PS51736"/>
    </source>
</evidence>
<organism evidence="7 8">
    <name type="scientific">Mycolicibacterium septicum DSM 44393</name>
    <dbReference type="NCBI Taxonomy" id="1341646"/>
    <lineage>
        <taxon>Bacteria</taxon>
        <taxon>Bacillati</taxon>
        <taxon>Actinomycetota</taxon>
        <taxon>Actinomycetes</taxon>
        <taxon>Mycobacteriales</taxon>
        <taxon>Mycobacteriaceae</taxon>
        <taxon>Mycolicibacterium</taxon>
    </lineage>
</organism>
<keyword evidence="3" id="KW-0233">DNA recombination</keyword>
<feature type="compositionally biased region" description="Basic and acidic residues" evidence="5">
    <location>
        <begin position="114"/>
        <end position="123"/>
    </location>
</feature>
<comment type="caution">
    <text evidence="7">The sequence shown here is derived from an EMBL/GenBank/DDBJ whole genome shotgun (WGS) entry which is preliminary data.</text>
</comment>
<dbReference type="InterPro" id="IPR006119">
    <property type="entry name" value="Resolv_N"/>
</dbReference>
<evidence type="ECO:0000256" key="1">
    <source>
        <dbReference type="ARBA" id="ARBA00022908"/>
    </source>
</evidence>
<dbReference type="Proteomes" id="UP000518188">
    <property type="component" value="Unassembled WGS sequence"/>
</dbReference>
<dbReference type="RefSeq" id="WP_084621778.1">
    <property type="nucleotide sequence ID" value="NZ_HG322951.1"/>
</dbReference>
<reference evidence="7 8" key="1">
    <citation type="submission" date="2020-04" db="EMBL/GenBank/DDBJ databases">
        <title>MicrobeNet Type strains.</title>
        <authorList>
            <person name="Nicholson A.C."/>
        </authorList>
    </citation>
    <scope>NUCLEOTIDE SEQUENCE [LARGE SCALE GENOMIC DNA]</scope>
    <source>
        <strain evidence="7 8">ATCC 700731</strain>
    </source>
</reference>
<dbReference type="GO" id="GO:0003677">
    <property type="term" value="F:DNA binding"/>
    <property type="evidence" value="ECO:0007669"/>
    <property type="project" value="UniProtKB-KW"/>
</dbReference>
<gene>
    <name evidence="7" type="ORF">HGA11_07180</name>
</gene>
<dbReference type="InterPro" id="IPR006118">
    <property type="entry name" value="Recombinase_CS"/>
</dbReference>
<protein>
    <submittedName>
        <fullName evidence="7">Recombinase family protein</fullName>
    </submittedName>
</protein>
<sequence>MRLLGYARVSTPEQSCAGQLDALTAQIDTTNATGRLVLHVFAALAKFERSLNHERTIAGLAAARARGRVGGRPRALRGSRRAHACEMAAAGFPGRGDCRHPARRALDGVSRTAPRRDHWNDGR</sequence>
<keyword evidence="2" id="KW-0238">DNA-binding</keyword>
<dbReference type="GO" id="GO:0015074">
    <property type="term" value="P:DNA integration"/>
    <property type="evidence" value="ECO:0007669"/>
    <property type="project" value="UniProtKB-KW"/>
</dbReference>
<dbReference type="PROSITE" id="PS00397">
    <property type="entry name" value="RECOMBINASES_1"/>
    <property type="match status" value="1"/>
</dbReference>
<feature type="active site" description="O-(5'-phospho-DNA)-serine intermediate" evidence="4">
    <location>
        <position position="10"/>
    </location>
</feature>
<dbReference type="GO" id="GO:0000150">
    <property type="term" value="F:DNA strand exchange activity"/>
    <property type="evidence" value="ECO:0007669"/>
    <property type="project" value="InterPro"/>
</dbReference>
<dbReference type="PROSITE" id="PS51736">
    <property type="entry name" value="RECOMBINASES_3"/>
    <property type="match status" value="1"/>
</dbReference>
<evidence type="ECO:0000256" key="4">
    <source>
        <dbReference type="PROSITE-ProRule" id="PRU10137"/>
    </source>
</evidence>
<feature type="compositionally biased region" description="Basic and acidic residues" evidence="5">
    <location>
        <begin position="96"/>
        <end position="106"/>
    </location>
</feature>
<evidence type="ECO:0000313" key="7">
    <source>
        <dbReference type="EMBL" id="NKZ10760.1"/>
    </source>
</evidence>
<feature type="region of interest" description="Disordered" evidence="5">
    <location>
        <begin position="94"/>
        <end position="123"/>
    </location>
</feature>
<dbReference type="Gene3D" id="3.40.50.1390">
    <property type="entry name" value="Resolvase, N-terminal catalytic domain"/>
    <property type="match status" value="1"/>
</dbReference>
<evidence type="ECO:0000256" key="2">
    <source>
        <dbReference type="ARBA" id="ARBA00023125"/>
    </source>
</evidence>
<dbReference type="EMBL" id="JAAXPJ010000002">
    <property type="protein sequence ID" value="NKZ10760.1"/>
    <property type="molecule type" value="Genomic_DNA"/>
</dbReference>
<dbReference type="Pfam" id="PF00239">
    <property type="entry name" value="Resolvase"/>
    <property type="match status" value="1"/>
</dbReference>
<dbReference type="AlphaFoldDB" id="A0A7X6MLG1"/>
<dbReference type="InterPro" id="IPR036162">
    <property type="entry name" value="Resolvase-like_N_sf"/>
</dbReference>
<evidence type="ECO:0000256" key="5">
    <source>
        <dbReference type="SAM" id="MobiDB-lite"/>
    </source>
</evidence>
<evidence type="ECO:0000256" key="3">
    <source>
        <dbReference type="ARBA" id="ARBA00023172"/>
    </source>
</evidence>
<keyword evidence="1" id="KW-0229">DNA integration</keyword>
<name>A0A7X6MLG1_9MYCO</name>
<evidence type="ECO:0000313" key="8">
    <source>
        <dbReference type="Proteomes" id="UP000518188"/>
    </source>
</evidence>